<dbReference type="AlphaFoldDB" id="A0A4Y9YKU1"/>
<keyword evidence="2" id="KW-1185">Reference proteome</keyword>
<organism evidence="1 2">
    <name type="scientific">Dentipellis fragilis</name>
    <dbReference type="NCBI Taxonomy" id="205917"/>
    <lineage>
        <taxon>Eukaryota</taxon>
        <taxon>Fungi</taxon>
        <taxon>Dikarya</taxon>
        <taxon>Basidiomycota</taxon>
        <taxon>Agaricomycotina</taxon>
        <taxon>Agaricomycetes</taxon>
        <taxon>Russulales</taxon>
        <taxon>Hericiaceae</taxon>
        <taxon>Dentipellis</taxon>
    </lineage>
</organism>
<evidence type="ECO:0000313" key="1">
    <source>
        <dbReference type="EMBL" id="TFY62333.1"/>
    </source>
</evidence>
<name>A0A4Y9YKU1_9AGAM</name>
<reference evidence="1 2" key="1">
    <citation type="submission" date="2019-02" db="EMBL/GenBank/DDBJ databases">
        <title>Genome sequencing of the rare red list fungi Dentipellis fragilis.</title>
        <authorList>
            <person name="Buettner E."/>
            <person name="Kellner H."/>
        </authorList>
    </citation>
    <scope>NUCLEOTIDE SEQUENCE [LARGE SCALE GENOMIC DNA]</scope>
    <source>
        <strain evidence="1 2">DSM 105465</strain>
    </source>
</reference>
<gene>
    <name evidence="1" type="ORF">EVG20_g6747</name>
</gene>
<protein>
    <submittedName>
        <fullName evidence="1">Uncharacterized protein</fullName>
    </submittedName>
</protein>
<accession>A0A4Y9YKU1</accession>
<dbReference type="Proteomes" id="UP000298327">
    <property type="component" value="Unassembled WGS sequence"/>
</dbReference>
<dbReference type="OrthoDB" id="3275784at2759"/>
<dbReference type="STRING" id="205917.A0A4Y9YKU1"/>
<comment type="caution">
    <text evidence="1">The sequence shown here is derived from an EMBL/GenBank/DDBJ whole genome shotgun (WGS) entry which is preliminary data.</text>
</comment>
<proteinExistence type="predicted"/>
<dbReference type="EMBL" id="SEOQ01000468">
    <property type="protein sequence ID" value="TFY62333.1"/>
    <property type="molecule type" value="Genomic_DNA"/>
</dbReference>
<sequence>MESETECQSFMDRLASRYPEESEKQLHEREMALFLQWYQLHAISLQKAAVAAVLDNIHHLPDFPDLTGWIFGIVLRPCMISGNDIDASTAFCVDLARLACANNIQQKWALNIGLVGGDSSWQDKWQRWAVDNDATQNLVTAIPMTVMFHNCIKMASVPIFEPSYGAQAVLGLRALDSVDHLKRWIPTLKAMVLRGHVLGPPIARPDEDVGIRVGNAQNLGTEWAWVPLTDEEAEQAGYLEFPGVVGSIMQVSG</sequence>
<evidence type="ECO:0000313" key="2">
    <source>
        <dbReference type="Proteomes" id="UP000298327"/>
    </source>
</evidence>